<dbReference type="eggNOG" id="COG0714">
    <property type="taxonomic scope" value="Bacteria"/>
</dbReference>
<dbReference type="RefSeq" id="WP_011611686.1">
    <property type="nucleotide sequence ID" value="NC_008312.1"/>
</dbReference>
<dbReference type="HOGENOM" id="CLU_051820_2_0_3"/>
<dbReference type="InterPro" id="IPR011704">
    <property type="entry name" value="ATPase_dyneun-rel_AAA"/>
</dbReference>
<dbReference type="CDD" id="cd00009">
    <property type="entry name" value="AAA"/>
    <property type="match status" value="1"/>
</dbReference>
<evidence type="ECO:0000313" key="3">
    <source>
        <dbReference type="EMBL" id="ABG51315.1"/>
    </source>
</evidence>
<feature type="domain" description="AAA+ ATPase" evidence="2">
    <location>
        <begin position="66"/>
        <end position="247"/>
    </location>
</feature>
<feature type="region of interest" description="Disordered" evidence="1">
    <location>
        <begin position="1"/>
        <end position="42"/>
    </location>
</feature>
<reference evidence="3" key="1">
    <citation type="submission" date="2006-06" db="EMBL/GenBank/DDBJ databases">
        <title>Complete sequence of Trichodesmium erythraeum IMS101.</title>
        <authorList>
            <consortium name="US DOE Joint Genome Institute"/>
            <person name="Copeland A."/>
            <person name="Lucas S."/>
            <person name="Lapidus A."/>
            <person name="Barry K."/>
            <person name="Detter J.C."/>
            <person name="Glavina del Rio T."/>
            <person name="Hammon N."/>
            <person name="Israni S."/>
            <person name="Dalin E."/>
            <person name="Tice H."/>
            <person name="Pitluck S."/>
            <person name="Kiss H."/>
            <person name="Munk A.C."/>
            <person name="Brettin T."/>
            <person name="Bruce D."/>
            <person name="Han C."/>
            <person name="Tapia R."/>
            <person name="Gilna P."/>
            <person name="Schmutz J."/>
            <person name="Larimer F."/>
            <person name="Land M."/>
            <person name="Hauser L."/>
            <person name="Kyrpides N."/>
            <person name="Kim E."/>
            <person name="Richardson P."/>
        </authorList>
    </citation>
    <scope>NUCLEOTIDE SEQUENCE [LARGE SCALE GENOMIC DNA]</scope>
    <source>
        <strain evidence="3">IMS101</strain>
    </source>
</reference>
<dbReference type="SUPFAM" id="SSF52540">
    <property type="entry name" value="P-loop containing nucleoside triphosphate hydrolases"/>
    <property type="match status" value="1"/>
</dbReference>
<proteinExistence type="predicted"/>
<evidence type="ECO:0000256" key="1">
    <source>
        <dbReference type="SAM" id="MobiDB-lite"/>
    </source>
</evidence>
<sequence>MTENWQIFNKDHEPHDGIKNLPEPPPWRSFNTEAKTTEKKSREEIKGKTFQVSDRQVELVNAALYLRRPLLVTGKPGTGKSSLAYAIAYQLKLGKVLTWPINTRTTLSNGLYRYDAIGRLQDAQLGNKPNIGKYIQLGAVGTAFLPNEYPRVLLIDEIDKSDIDLPNDLLNLFEEGEFEIPELARISEQEKIVNLRTYDNQKVDIYEGKVACQQFPLVIMTSNGERDFPPPFLRRCLQLEMPEPTREQLAQIVESHFDNLESDTDTLNIAKEFIERFVREREGGKNLATDQLLNFIFMLTKKKSPSEQDKKNLLECLLQSLDRR</sequence>
<dbReference type="InterPro" id="IPR003593">
    <property type="entry name" value="AAA+_ATPase"/>
</dbReference>
<dbReference type="Pfam" id="PF07728">
    <property type="entry name" value="AAA_5"/>
    <property type="match status" value="1"/>
</dbReference>
<protein>
    <submittedName>
        <fullName evidence="3">ATPase associated with various cellular activities, AAA_5</fullName>
    </submittedName>
</protein>
<dbReference type="Gene3D" id="3.40.50.300">
    <property type="entry name" value="P-loop containing nucleotide triphosphate hydrolases"/>
    <property type="match status" value="1"/>
</dbReference>
<dbReference type="EMBL" id="CP000393">
    <property type="protein sequence ID" value="ABG51315.1"/>
    <property type="molecule type" value="Genomic_DNA"/>
</dbReference>
<dbReference type="InterPro" id="IPR027417">
    <property type="entry name" value="P-loop_NTPase"/>
</dbReference>
<dbReference type="STRING" id="203124.Tery_2074"/>
<evidence type="ECO:0000259" key="2">
    <source>
        <dbReference type="SMART" id="SM00382"/>
    </source>
</evidence>
<dbReference type="KEGG" id="ter:Tery_2074"/>
<name>Q113K9_TRIEI</name>
<dbReference type="OrthoDB" id="9783370at2"/>
<organism evidence="3">
    <name type="scientific">Trichodesmium erythraeum (strain IMS101)</name>
    <dbReference type="NCBI Taxonomy" id="203124"/>
    <lineage>
        <taxon>Bacteria</taxon>
        <taxon>Bacillati</taxon>
        <taxon>Cyanobacteriota</taxon>
        <taxon>Cyanophyceae</taxon>
        <taxon>Oscillatoriophycideae</taxon>
        <taxon>Oscillatoriales</taxon>
        <taxon>Microcoleaceae</taxon>
        <taxon>Trichodesmium</taxon>
    </lineage>
</organism>
<accession>Q113K9</accession>
<dbReference type="GO" id="GO:0016887">
    <property type="term" value="F:ATP hydrolysis activity"/>
    <property type="evidence" value="ECO:0007669"/>
    <property type="project" value="InterPro"/>
</dbReference>
<gene>
    <name evidence="3" type="ordered locus">Tery_2074</name>
</gene>
<dbReference type="SMART" id="SM00382">
    <property type="entry name" value="AAA"/>
    <property type="match status" value="1"/>
</dbReference>
<feature type="compositionally biased region" description="Basic and acidic residues" evidence="1">
    <location>
        <begin position="9"/>
        <end position="18"/>
    </location>
</feature>
<dbReference type="AlphaFoldDB" id="Q113K9"/>
<dbReference type="GO" id="GO:0005524">
    <property type="term" value="F:ATP binding"/>
    <property type="evidence" value="ECO:0007669"/>
    <property type="project" value="InterPro"/>
</dbReference>